<sequence length="547" mass="59843">MVRAMEEGAEDQESSRSSKLGRFRGMLESGASKFRRSLNENNGTISPLLPSDDDDSKIPVASAPLPEEPLPPVQVRPKLGGILSRTENVKPSRAGGIDATPATAPAAAPATTPPPAETASQATTAPPTPAAAKEAPPPSPPPPVRKKPTDMDMMKEKFAKLLLGEDMSGRGKGVSSALALSNAITNLAASAYGEMKKLEPMAPDTKVKWKKEIDWLLSVTDSIVEFVAVIQKNKDGSTFEVMATRQRNDLQANIPALRKLDTMLLDCLDNFKEPHEFYYGSKDDDKGEKAQRSDDKWWIPVPKVPPNGLSESNRKWLQYQKDSVNQVLKAAMAINAQVLTEMEIPDAYIDALPKNGRVSLGDSIYKMIQEDFFDPDNLLSSLDLTSEHKIVELKNKIEASVVIWKRKMNAKDTKAPWGSAVSVEKRELLEDRAETVLLILKHRFPGTPQSDLDISKIESNKDVGYAILESYSRILETLAFTVLSRIEDVMSADAQAKGSANMEKTKSIKVDTESNSKTLVDGAETNTEQQGEADGKKANDENAEAKK</sequence>
<proteinExistence type="predicted"/>
<feature type="compositionally biased region" description="Basic and acidic residues" evidence="3">
    <location>
        <begin position="533"/>
        <end position="547"/>
    </location>
</feature>
<evidence type="ECO:0000313" key="6">
    <source>
        <dbReference type="Proteomes" id="UP000298416"/>
    </source>
</evidence>
<evidence type="ECO:0000313" key="5">
    <source>
        <dbReference type="EMBL" id="KAG6430065.1"/>
    </source>
</evidence>
<feature type="compositionally biased region" description="Polar residues" evidence="3">
    <location>
        <begin position="515"/>
        <end position="530"/>
    </location>
</feature>
<dbReference type="Pfam" id="PF03759">
    <property type="entry name" value="PRONE"/>
    <property type="match status" value="1"/>
</dbReference>
<protein>
    <recommendedName>
        <fullName evidence="4">PRONE domain-containing protein</fullName>
    </recommendedName>
</protein>
<dbReference type="Proteomes" id="UP000298416">
    <property type="component" value="Unassembled WGS sequence"/>
</dbReference>
<gene>
    <name evidence="5" type="ORF">SASPL_108126</name>
</gene>
<feature type="compositionally biased region" description="Low complexity" evidence="3">
    <location>
        <begin position="117"/>
        <end position="134"/>
    </location>
</feature>
<dbReference type="FunFam" id="1.20.58.2010:FF:000003">
    <property type="entry name" value="Rop guanine nucleotide exchange factor 14"/>
    <property type="match status" value="1"/>
</dbReference>
<reference evidence="5" key="2">
    <citation type="submission" date="2020-08" db="EMBL/GenBank/DDBJ databases">
        <title>Plant Genome Project.</title>
        <authorList>
            <person name="Zhang R.-G."/>
        </authorList>
    </citation>
    <scope>NUCLEOTIDE SEQUENCE</scope>
    <source>
        <strain evidence="5">Huo1</strain>
        <tissue evidence="5">Leaf</tissue>
    </source>
</reference>
<dbReference type="EMBL" id="PNBA02000003">
    <property type="protein sequence ID" value="KAG6430065.1"/>
    <property type="molecule type" value="Genomic_DNA"/>
</dbReference>
<feature type="domain" description="PRONE" evidence="4">
    <location>
        <begin position="141"/>
        <end position="503"/>
    </location>
</feature>
<reference evidence="5" key="1">
    <citation type="submission" date="2018-01" db="EMBL/GenBank/DDBJ databases">
        <authorList>
            <person name="Mao J.F."/>
        </authorList>
    </citation>
    <scope>NUCLEOTIDE SEQUENCE</scope>
    <source>
        <strain evidence="5">Huo1</strain>
        <tissue evidence="5">Leaf</tissue>
    </source>
</reference>
<dbReference type="Gene3D" id="1.20.58.1310">
    <property type="entry name" value="PRONE domain, subdomain 2"/>
    <property type="match status" value="1"/>
</dbReference>
<evidence type="ECO:0000256" key="1">
    <source>
        <dbReference type="ARBA" id="ARBA00022658"/>
    </source>
</evidence>
<evidence type="ECO:0000256" key="3">
    <source>
        <dbReference type="SAM" id="MobiDB-lite"/>
    </source>
</evidence>
<dbReference type="Gene3D" id="1.20.58.2010">
    <property type="entry name" value="PRONE domain, subdomain 1"/>
    <property type="match status" value="1"/>
</dbReference>
<dbReference type="PROSITE" id="PS51334">
    <property type="entry name" value="PRONE"/>
    <property type="match status" value="1"/>
</dbReference>
<evidence type="ECO:0000259" key="4">
    <source>
        <dbReference type="PROSITE" id="PS51334"/>
    </source>
</evidence>
<organism evidence="5">
    <name type="scientific">Salvia splendens</name>
    <name type="common">Scarlet sage</name>
    <dbReference type="NCBI Taxonomy" id="180675"/>
    <lineage>
        <taxon>Eukaryota</taxon>
        <taxon>Viridiplantae</taxon>
        <taxon>Streptophyta</taxon>
        <taxon>Embryophyta</taxon>
        <taxon>Tracheophyta</taxon>
        <taxon>Spermatophyta</taxon>
        <taxon>Magnoliopsida</taxon>
        <taxon>eudicotyledons</taxon>
        <taxon>Gunneridae</taxon>
        <taxon>Pentapetalae</taxon>
        <taxon>asterids</taxon>
        <taxon>lamiids</taxon>
        <taxon>Lamiales</taxon>
        <taxon>Lamiaceae</taxon>
        <taxon>Nepetoideae</taxon>
        <taxon>Mentheae</taxon>
        <taxon>Salviinae</taxon>
        <taxon>Salvia</taxon>
        <taxon>Salvia subgen. Calosphace</taxon>
        <taxon>core Calosphace</taxon>
    </lineage>
</organism>
<keyword evidence="1 2" id="KW-0344">Guanine-nucleotide releasing factor</keyword>
<feature type="compositionally biased region" description="Low complexity" evidence="3">
    <location>
        <begin position="99"/>
        <end position="110"/>
    </location>
</feature>
<dbReference type="GO" id="GO:0005085">
    <property type="term" value="F:guanyl-nucleotide exchange factor activity"/>
    <property type="evidence" value="ECO:0007669"/>
    <property type="project" value="UniProtKB-UniRule"/>
</dbReference>
<keyword evidence="6" id="KW-1185">Reference proteome</keyword>
<dbReference type="InterPro" id="IPR005512">
    <property type="entry name" value="PRONE_dom"/>
</dbReference>
<dbReference type="AlphaFoldDB" id="A0A8X8YBP8"/>
<dbReference type="FunFam" id="1.20.58.1310:FF:000001">
    <property type="entry name" value="Rop guanine nucleotide exchange factor 9"/>
    <property type="match status" value="1"/>
</dbReference>
<accession>A0A8X8YBP8</accession>
<name>A0A8X8YBP8_SALSN</name>
<dbReference type="PANTHER" id="PTHR33101:SF70">
    <property type="entry name" value="ROP GUANINE NUCLEOTIDE EXCHANGE FACTOR 12-LIKE"/>
    <property type="match status" value="1"/>
</dbReference>
<feature type="region of interest" description="Disordered" evidence="3">
    <location>
        <begin position="1"/>
        <end position="150"/>
    </location>
</feature>
<evidence type="ECO:0000256" key="2">
    <source>
        <dbReference type="PROSITE-ProRule" id="PRU00663"/>
    </source>
</evidence>
<comment type="caution">
    <text evidence="5">The sequence shown here is derived from an EMBL/GenBank/DDBJ whole genome shotgun (WGS) entry which is preliminary data.</text>
</comment>
<dbReference type="PANTHER" id="PTHR33101">
    <property type="entry name" value="ROP GUANINE NUCLEOTIDE EXCHANGE FACTOR 1"/>
    <property type="match status" value="1"/>
</dbReference>
<feature type="compositionally biased region" description="Basic and acidic residues" evidence="3">
    <location>
        <begin position="503"/>
        <end position="514"/>
    </location>
</feature>
<dbReference type="InterPro" id="IPR038937">
    <property type="entry name" value="RopGEF"/>
</dbReference>
<feature type="region of interest" description="Disordered" evidence="3">
    <location>
        <begin position="493"/>
        <end position="547"/>
    </location>
</feature>